<proteinExistence type="predicted"/>
<comment type="caution">
    <text evidence="1">The sequence shown here is derived from an EMBL/GenBank/DDBJ whole genome shotgun (WGS) entry which is preliminary data.</text>
</comment>
<organism evidence="1 2">
    <name type="scientific">Vibrio ishigakensis</name>
    <dbReference type="NCBI Taxonomy" id="1481914"/>
    <lineage>
        <taxon>Bacteria</taxon>
        <taxon>Pseudomonadati</taxon>
        <taxon>Pseudomonadota</taxon>
        <taxon>Gammaproteobacteria</taxon>
        <taxon>Vibrionales</taxon>
        <taxon>Vibrionaceae</taxon>
        <taxon>Vibrio</taxon>
    </lineage>
</organism>
<dbReference type="EMBL" id="BBSA01000004">
    <property type="protein sequence ID" value="GAM61958.1"/>
    <property type="molecule type" value="Genomic_DNA"/>
</dbReference>
<gene>
    <name evidence="1" type="ORF">JCM19232_6263</name>
</gene>
<evidence type="ECO:0000313" key="1">
    <source>
        <dbReference type="EMBL" id="GAM61958.1"/>
    </source>
</evidence>
<sequence>MEQISTLTQILTDSGCEFTIHDLGRRIEQIDNQDFARIELGQQATLIQSSVRLSLPSHIGMNRNSLGSGS</sequence>
<protein>
    <submittedName>
        <fullName evidence="1">Uncharacterized protein</fullName>
    </submittedName>
</protein>
<evidence type="ECO:0000313" key="2">
    <source>
        <dbReference type="Proteomes" id="UP000031670"/>
    </source>
</evidence>
<accession>A0A0B8PFU4</accession>
<dbReference type="InterPro" id="IPR021936">
    <property type="entry name" value="DUF3549"/>
</dbReference>
<dbReference type="Pfam" id="PF12069">
    <property type="entry name" value="DUF3549"/>
    <property type="match status" value="1"/>
</dbReference>
<dbReference type="Proteomes" id="UP000031670">
    <property type="component" value="Unassembled WGS sequence"/>
</dbReference>
<dbReference type="AlphaFoldDB" id="A0A0B8PFU4"/>
<name>A0A0B8PFU4_9VIBR</name>
<reference evidence="1 2" key="2">
    <citation type="submission" date="2015-01" db="EMBL/GenBank/DDBJ databases">
        <authorList>
            <consortium name="NBRP consortium"/>
            <person name="Sawabe T."/>
            <person name="Meirelles P."/>
            <person name="Feng G."/>
            <person name="Sayaka M."/>
            <person name="Hattori M."/>
            <person name="Ohkuma M."/>
        </authorList>
    </citation>
    <scope>NUCLEOTIDE SEQUENCE [LARGE SCALE GENOMIC DNA]</scope>
    <source>
        <strain evidence="1 2">JCM19232</strain>
    </source>
</reference>
<reference evidence="1 2" key="1">
    <citation type="submission" date="2015-01" db="EMBL/GenBank/DDBJ databases">
        <title>Vibrio sp. C5 JCM 19232 whole genome shotgun sequence.</title>
        <authorList>
            <person name="Sawabe T."/>
            <person name="Meirelles P."/>
            <person name="Feng G."/>
            <person name="Sayaka M."/>
            <person name="Hattori M."/>
            <person name="Ohkuma M."/>
        </authorList>
    </citation>
    <scope>NUCLEOTIDE SEQUENCE [LARGE SCALE GENOMIC DNA]</scope>
    <source>
        <strain evidence="1 2">JCM19232</strain>
    </source>
</reference>